<evidence type="ECO:0000313" key="2">
    <source>
        <dbReference type="Proteomes" id="UP000646776"/>
    </source>
</evidence>
<name>A0A918HQ88_9ACTN</name>
<reference evidence="1" key="1">
    <citation type="journal article" date="2014" name="Int. J. Syst. Evol. Microbiol.">
        <title>Complete genome sequence of Corynebacterium casei LMG S-19264T (=DSM 44701T), isolated from a smear-ripened cheese.</title>
        <authorList>
            <consortium name="US DOE Joint Genome Institute (JGI-PGF)"/>
            <person name="Walter F."/>
            <person name="Albersmeier A."/>
            <person name="Kalinowski J."/>
            <person name="Ruckert C."/>
        </authorList>
    </citation>
    <scope>NUCLEOTIDE SEQUENCE</scope>
    <source>
        <strain evidence="1">JCM 4125</strain>
    </source>
</reference>
<accession>A0A918HQ88</accession>
<dbReference type="EMBL" id="BMSA01000042">
    <property type="protein sequence ID" value="GGT93195.1"/>
    <property type="molecule type" value="Genomic_DNA"/>
</dbReference>
<dbReference type="AlphaFoldDB" id="A0A918HQ88"/>
<sequence>MTGAENAIGVADRPWVVSRLGIAEGTCSRGLAAPPNNSGTGLGNFAALNLTADCNRLRPPADLERPAP</sequence>
<proteinExistence type="predicted"/>
<evidence type="ECO:0000313" key="1">
    <source>
        <dbReference type="EMBL" id="GGT93195.1"/>
    </source>
</evidence>
<dbReference type="Proteomes" id="UP000646776">
    <property type="component" value="Unassembled WGS sequence"/>
</dbReference>
<protein>
    <submittedName>
        <fullName evidence="1">Uncharacterized protein</fullName>
    </submittedName>
</protein>
<reference evidence="1" key="2">
    <citation type="submission" date="2020-09" db="EMBL/GenBank/DDBJ databases">
        <authorList>
            <person name="Sun Q."/>
            <person name="Ohkuma M."/>
        </authorList>
    </citation>
    <scope>NUCLEOTIDE SEQUENCE</scope>
    <source>
        <strain evidence="1">JCM 4125</strain>
    </source>
</reference>
<keyword evidence="2" id="KW-1185">Reference proteome</keyword>
<comment type="caution">
    <text evidence="1">The sequence shown here is derived from an EMBL/GenBank/DDBJ whole genome shotgun (WGS) entry which is preliminary data.</text>
</comment>
<gene>
    <name evidence="1" type="ORF">GCM10010226_83850</name>
</gene>
<organism evidence="1 2">
    <name type="scientific">Streptomyces phaeofaciens</name>
    <dbReference type="NCBI Taxonomy" id="68254"/>
    <lineage>
        <taxon>Bacteria</taxon>
        <taxon>Bacillati</taxon>
        <taxon>Actinomycetota</taxon>
        <taxon>Actinomycetes</taxon>
        <taxon>Kitasatosporales</taxon>
        <taxon>Streptomycetaceae</taxon>
        <taxon>Streptomyces</taxon>
    </lineage>
</organism>